<protein>
    <recommendedName>
        <fullName evidence="5">DUF2799 domain-containing protein</fullName>
    </recommendedName>
</protein>
<proteinExistence type="predicted"/>
<dbReference type="Pfam" id="PF10973">
    <property type="entry name" value="DUF2799"/>
    <property type="match status" value="1"/>
</dbReference>
<keyword evidence="4" id="KW-1185">Reference proteome</keyword>
<feature type="signal peptide" evidence="2">
    <location>
        <begin position="1"/>
        <end position="20"/>
    </location>
</feature>
<dbReference type="OrthoDB" id="5917215at2"/>
<keyword evidence="2" id="KW-0732">Signal</keyword>
<gene>
    <name evidence="3" type="ORF">KPC_0513</name>
</gene>
<dbReference type="InterPro" id="IPR021242">
    <property type="entry name" value="DUF2799"/>
</dbReference>
<evidence type="ECO:0000313" key="3">
    <source>
        <dbReference type="EMBL" id="SPL69335.1"/>
    </source>
</evidence>
<dbReference type="Proteomes" id="UP000245974">
    <property type="component" value="Unassembled WGS sequence"/>
</dbReference>
<evidence type="ECO:0008006" key="5">
    <source>
        <dbReference type="Google" id="ProtNLM"/>
    </source>
</evidence>
<evidence type="ECO:0000256" key="2">
    <source>
        <dbReference type="SAM" id="SignalP"/>
    </source>
</evidence>
<feature type="coiled-coil region" evidence="1">
    <location>
        <begin position="130"/>
        <end position="171"/>
    </location>
</feature>
<dbReference type="RefSeq" id="WP_121972873.1">
    <property type="nucleotide sequence ID" value="NZ_OOGT01000013.1"/>
</dbReference>
<dbReference type="InParanoid" id="A0A2U3MVD5"/>
<dbReference type="AlphaFoldDB" id="A0A2U3MVD5"/>
<dbReference type="PROSITE" id="PS51257">
    <property type="entry name" value="PROKAR_LIPOPROTEIN"/>
    <property type="match status" value="1"/>
</dbReference>
<feature type="chain" id="PRO_5015494975" description="DUF2799 domain-containing protein" evidence="2">
    <location>
        <begin position="21"/>
        <end position="182"/>
    </location>
</feature>
<reference evidence="4" key="1">
    <citation type="submission" date="2018-03" db="EMBL/GenBank/DDBJ databases">
        <authorList>
            <person name="Blom J."/>
        </authorList>
    </citation>
    <scope>NUCLEOTIDE SEQUENCE [LARGE SCALE GENOMIC DNA]</scope>
    <source>
        <strain evidence="4">KPC-SM-21</strain>
    </source>
</reference>
<organism evidence="3 4">
    <name type="scientific">Acinetobacter stercoris</name>
    <dbReference type="NCBI Taxonomy" id="2126983"/>
    <lineage>
        <taxon>Bacteria</taxon>
        <taxon>Pseudomonadati</taxon>
        <taxon>Pseudomonadota</taxon>
        <taxon>Gammaproteobacteria</taxon>
        <taxon>Moraxellales</taxon>
        <taxon>Moraxellaceae</taxon>
        <taxon>Acinetobacter</taxon>
    </lineage>
</organism>
<dbReference type="EMBL" id="OOGT01000013">
    <property type="protein sequence ID" value="SPL69335.1"/>
    <property type="molecule type" value="Genomic_DNA"/>
</dbReference>
<keyword evidence="1" id="KW-0175">Coiled coil</keyword>
<name>A0A2U3MVD5_9GAMM</name>
<accession>A0A2U3MVD5</accession>
<sequence length="182" mass="21347">MKSLSLVGSVLLLSGCTAMSVEECKTTNWFVKGEDDGSRGHLSKIAGYYKACQKVNVLPDQTEYEHGYRLGLETFCQAQNIFYEALNGGGNYQVCPSQYRAGLRPYYDAAHNYYQAEKDYRNSLDEFERLQDYSDEKKLKETDREDYKKRYAELKNKTRKKEWEYRKAQIELEQFKFRNGLN</sequence>
<evidence type="ECO:0000313" key="4">
    <source>
        <dbReference type="Proteomes" id="UP000245974"/>
    </source>
</evidence>
<evidence type="ECO:0000256" key="1">
    <source>
        <dbReference type="SAM" id="Coils"/>
    </source>
</evidence>